<dbReference type="PANTHER" id="PTHR18968">
    <property type="entry name" value="THIAMINE PYROPHOSPHATE ENZYMES"/>
    <property type="match status" value="1"/>
</dbReference>
<dbReference type="CDD" id="cd00568">
    <property type="entry name" value="TPP_enzymes"/>
    <property type="match status" value="1"/>
</dbReference>
<dbReference type="GO" id="GO:0009099">
    <property type="term" value="P:L-valine biosynthetic process"/>
    <property type="evidence" value="ECO:0007669"/>
    <property type="project" value="TreeGrafter"/>
</dbReference>
<dbReference type="STRING" id="351675.SAMN05421680_10589"/>
<dbReference type="SUPFAM" id="SSF52518">
    <property type="entry name" value="Thiamin diphosphate-binding fold (THDP-binding)"/>
    <property type="match status" value="2"/>
</dbReference>
<dbReference type="Pfam" id="PF02776">
    <property type="entry name" value="TPP_enzyme_N"/>
    <property type="match status" value="1"/>
</dbReference>
<dbReference type="Gene3D" id="3.40.50.1220">
    <property type="entry name" value="TPP-binding domain"/>
    <property type="match status" value="1"/>
</dbReference>
<evidence type="ECO:0000313" key="7">
    <source>
        <dbReference type="EMBL" id="PHM45783.1"/>
    </source>
</evidence>
<sequence length="560" mass="61173">MSINIAKGLVNVLEGCKVKAAFGIAGGFIGPVWEALMESEKIKTFHCRHESGGVFAASEYSLCEQAPTVAFATAGPGISNALTGLKAARLDGAQVVFISSITSVAPSGKWGLQETTVQNINGLVLADGQGYFDEVIIISKKEDYAQIEKKLKEGFNKKEGYVVGIFLTAKVQREIIENENSEAFFLSNDDLDVNVKRHSQELADSIVNKKAVFWAGFGARNASALLTKIAIKTNSQVISTPRGKGIFDEKNSLYVGTSGLGADGENIYNALHCPSLSTVIIMGTRLGELSSSYAQNSLKDVNVYYIGLNAQEVKNNLPPHAVIIDCDIEKFLTLIDSHIDYESMPDRDIETVPTLHESDKYHSDPAKDMCHPLDVMRVIQEIAIDKFDCYVASEAGNSFVWANRYLKFSHPLRYRTSTAYGSMGHYACGMVGLAASKERCAVGIIGDGSMLMLNEVSTAVKYGLPAIWLVMNDASYNMCRQGEELLNNTSFDYDIPPVDFALFGQSIGATGYTVTNVKELYQALTQAIEEKKPAVINVVIDRHPLPPLKDRVESLKKLKV</sequence>
<reference evidence="8" key="2">
    <citation type="submission" date="2016-10" db="EMBL/GenBank/DDBJ databases">
        <authorList>
            <person name="de Groot N.N."/>
        </authorList>
    </citation>
    <scope>NUCLEOTIDE SEQUENCE [LARGE SCALE GENOMIC DNA]</scope>
    <source>
        <strain evidence="8">DSM 17908</strain>
    </source>
</reference>
<proteinExistence type="inferred from homology"/>
<dbReference type="InterPro" id="IPR012001">
    <property type="entry name" value="Thiamin_PyroP_enz_TPP-bd_dom"/>
</dbReference>
<comment type="similarity">
    <text evidence="1 3">Belongs to the TPP enzyme family.</text>
</comment>
<dbReference type="GO" id="GO:0030976">
    <property type="term" value="F:thiamine pyrophosphate binding"/>
    <property type="evidence" value="ECO:0007669"/>
    <property type="project" value="InterPro"/>
</dbReference>
<dbReference type="Proteomes" id="UP000224607">
    <property type="component" value="Unassembled WGS sequence"/>
</dbReference>
<dbReference type="PANTHER" id="PTHR18968:SF13">
    <property type="entry name" value="ACETOLACTATE SYNTHASE CATALYTIC SUBUNIT, MITOCHONDRIAL"/>
    <property type="match status" value="1"/>
</dbReference>
<dbReference type="InterPro" id="IPR045229">
    <property type="entry name" value="TPP_enz"/>
</dbReference>
<feature type="domain" description="Thiamine pyrophosphate enzyme N-terminal TPP-binding" evidence="6">
    <location>
        <begin position="4"/>
        <end position="115"/>
    </location>
</feature>
<dbReference type="EMBL" id="FORG01000005">
    <property type="protein sequence ID" value="SFJ04196.1"/>
    <property type="molecule type" value="Genomic_DNA"/>
</dbReference>
<dbReference type="InterPro" id="IPR029061">
    <property type="entry name" value="THDP-binding"/>
</dbReference>
<evidence type="ECO:0000313" key="8">
    <source>
        <dbReference type="EMBL" id="SFJ04196.1"/>
    </source>
</evidence>
<dbReference type="GO" id="GO:0000287">
    <property type="term" value="F:magnesium ion binding"/>
    <property type="evidence" value="ECO:0007669"/>
    <property type="project" value="InterPro"/>
</dbReference>
<dbReference type="Pfam" id="PF00205">
    <property type="entry name" value="TPP_enzyme_M"/>
    <property type="match status" value="1"/>
</dbReference>
<evidence type="ECO:0000256" key="3">
    <source>
        <dbReference type="RuleBase" id="RU362132"/>
    </source>
</evidence>
<reference evidence="7 10" key="3">
    <citation type="journal article" date="2017" name="Nat. Microbiol.">
        <title>Natural product diversity associated with the nematode symbionts Photorhabdus and Xenorhabdus.</title>
        <authorList>
            <person name="Tobias N.J."/>
            <person name="Wolff H."/>
            <person name="Djahanschiri B."/>
            <person name="Grundmann F."/>
            <person name="Kronenwerth M."/>
            <person name="Shi Y.M."/>
            <person name="Simonyi S."/>
            <person name="Grun P."/>
            <person name="Shapiro-Ilan D."/>
            <person name="Pidot S.J."/>
            <person name="Stinear T.P."/>
            <person name="Ebersberger I."/>
            <person name="Bode H.B."/>
        </authorList>
    </citation>
    <scope>NUCLEOTIDE SEQUENCE [LARGE SCALE GENOMIC DNA]</scope>
    <source>
        <strain evidence="7 10">DSM 17908</strain>
    </source>
</reference>
<dbReference type="EMBL" id="NITY01000001">
    <property type="protein sequence ID" value="PHM45783.1"/>
    <property type="molecule type" value="Genomic_DNA"/>
</dbReference>
<dbReference type="GO" id="GO:0050660">
    <property type="term" value="F:flavin adenine dinucleotide binding"/>
    <property type="evidence" value="ECO:0007669"/>
    <property type="project" value="TreeGrafter"/>
</dbReference>
<evidence type="ECO:0000259" key="4">
    <source>
        <dbReference type="Pfam" id="PF00205"/>
    </source>
</evidence>
<dbReference type="GO" id="GO:0009097">
    <property type="term" value="P:isoleucine biosynthetic process"/>
    <property type="evidence" value="ECO:0007669"/>
    <property type="project" value="TreeGrafter"/>
</dbReference>
<dbReference type="SUPFAM" id="SSF52467">
    <property type="entry name" value="DHS-like NAD/FAD-binding domain"/>
    <property type="match status" value="1"/>
</dbReference>
<dbReference type="CDD" id="cd07035">
    <property type="entry name" value="TPP_PYR_POX_like"/>
    <property type="match status" value="1"/>
</dbReference>
<dbReference type="RefSeq" id="WP_092509220.1">
    <property type="nucleotide sequence ID" value="NZ_CAWNQB010000001.1"/>
</dbReference>
<feature type="domain" description="Thiamine pyrophosphate enzyme central" evidence="4">
    <location>
        <begin position="209"/>
        <end position="333"/>
    </location>
</feature>
<protein>
    <submittedName>
        <fullName evidence="7">Acetolactate synthase 2 catalytic subunit</fullName>
    </submittedName>
    <submittedName>
        <fullName evidence="8">Acetolactate synthase-1/2/3 large subunit</fullName>
    </submittedName>
</protein>
<keyword evidence="2 3" id="KW-0786">Thiamine pyrophosphate</keyword>
<name>A0A1I3N5U9_9GAMM</name>
<dbReference type="InterPro" id="IPR011766">
    <property type="entry name" value="TPP_enzyme_TPP-bd"/>
</dbReference>
<dbReference type="InterPro" id="IPR012000">
    <property type="entry name" value="Thiamin_PyroP_enz_cen_dom"/>
</dbReference>
<accession>A0A1I3N5U9</accession>
<reference evidence="9" key="1">
    <citation type="submission" date="2016-10" db="EMBL/GenBank/DDBJ databases">
        <authorList>
            <person name="Varghese N."/>
            <person name="Submissions S."/>
        </authorList>
    </citation>
    <scope>NUCLEOTIDE SEQUENCE [LARGE SCALE GENOMIC DNA]</scope>
    <source>
        <strain evidence="9">DSM 17908</strain>
    </source>
</reference>
<gene>
    <name evidence="8" type="ORF">SAMN05421680_10589</name>
    <name evidence="7" type="ORF">Xmau_00171</name>
</gene>
<dbReference type="InterPro" id="IPR029035">
    <property type="entry name" value="DHS-like_NAD/FAD-binding_dom"/>
</dbReference>
<keyword evidence="10" id="KW-1185">Reference proteome</keyword>
<evidence type="ECO:0000313" key="9">
    <source>
        <dbReference type="Proteomes" id="UP000198919"/>
    </source>
</evidence>
<evidence type="ECO:0000256" key="2">
    <source>
        <dbReference type="ARBA" id="ARBA00023052"/>
    </source>
</evidence>
<dbReference type="Proteomes" id="UP000198919">
    <property type="component" value="Unassembled WGS sequence"/>
</dbReference>
<dbReference type="GO" id="GO:0005948">
    <property type="term" value="C:acetolactate synthase complex"/>
    <property type="evidence" value="ECO:0007669"/>
    <property type="project" value="TreeGrafter"/>
</dbReference>
<evidence type="ECO:0000256" key="1">
    <source>
        <dbReference type="ARBA" id="ARBA00007812"/>
    </source>
</evidence>
<evidence type="ECO:0000313" key="10">
    <source>
        <dbReference type="Proteomes" id="UP000224607"/>
    </source>
</evidence>
<evidence type="ECO:0000259" key="5">
    <source>
        <dbReference type="Pfam" id="PF02775"/>
    </source>
</evidence>
<dbReference type="Gene3D" id="3.40.50.970">
    <property type="match status" value="2"/>
</dbReference>
<evidence type="ECO:0000259" key="6">
    <source>
        <dbReference type="Pfam" id="PF02776"/>
    </source>
</evidence>
<dbReference type="GO" id="GO:0003984">
    <property type="term" value="F:acetolactate synthase activity"/>
    <property type="evidence" value="ECO:0007669"/>
    <property type="project" value="TreeGrafter"/>
</dbReference>
<organism evidence="8 9">
    <name type="scientific">Xenorhabdus mauleonii</name>
    <dbReference type="NCBI Taxonomy" id="351675"/>
    <lineage>
        <taxon>Bacteria</taxon>
        <taxon>Pseudomonadati</taxon>
        <taxon>Pseudomonadota</taxon>
        <taxon>Gammaproteobacteria</taxon>
        <taxon>Enterobacterales</taxon>
        <taxon>Morganellaceae</taxon>
        <taxon>Xenorhabdus</taxon>
    </lineage>
</organism>
<dbReference type="AlphaFoldDB" id="A0A1I3N5U9"/>
<dbReference type="Pfam" id="PF02775">
    <property type="entry name" value="TPP_enzyme_C"/>
    <property type="match status" value="1"/>
</dbReference>
<feature type="domain" description="Thiamine pyrophosphate enzyme TPP-binding" evidence="5">
    <location>
        <begin position="395"/>
        <end position="538"/>
    </location>
</feature>
<dbReference type="OrthoDB" id="9785953at2"/>